<dbReference type="OrthoDB" id="7018993at2"/>
<gene>
    <name evidence="2" type="ORF">IM720_01465</name>
</gene>
<dbReference type="RefSeq" id="WP_024072603.1">
    <property type="nucleotide sequence ID" value="NZ_CP015637.1"/>
</dbReference>
<evidence type="ECO:0000313" key="3">
    <source>
        <dbReference type="Proteomes" id="UP000593833"/>
    </source>
</evidence>
<dbReference type="EMBL" id="CP063233">
    <property type="protein sequence ID" value="QOU05433.1"/>
    <property type="molecule type" value="Genomic_DNA"/>
</dbReference>
<feature type="region of interest" description="Disordered" evidence="1">
    <location>
        <begin position="40"/>
        <end position="60"/>
    </location>
</feature>
<accession>A0A1B3CKD1</accession>
<organism evidence="2 3">
    <name type="scientific">Pseudomonas fluorescens</name>
    <dbReference type="NCBI Taxonomy" id="294"/>
    <lineage>
        <taxon>Bacteria</taxon>
        <taxon>Pseudomonadati</taxon>
        <taxon>Pseudomonadota</taxon>
        <taxon>Gammaproteobacteria</taxon>
        <taxon>Pseudomonadales</taxon>
        <taxon>Pseudomonadaceae</taxon>
        <taxon>Pseudomonas</taxon>
    </lineage>
</organism>
<evidence type="ECO:0000313" key="2">
    <source>
        <dbReference type="EMBL" id="QOU05433.1"/>
    </source>
</evidence>
<dbReference type="Proteomes" id="UP000593833">
    <property type="component" value="Chromosome"/>
</dbReference>
<reference evidence="2 3" key="1">
    <citation type="submission" date="2020-10" db="EMBL/GenBank/DDBJ databases">
        <title>Complete genome sequence of a novel Pseudomonas fluorescens strain isolated from the flower of kumarahou (Pomaderris kumeraho).</title>
        <authorList>
            <person name="Summers M.C."/>
            <person name="Nowak V."/>
            <person name="Fairhurst M.J."/>
            <person name="Owen J.G."/>
            <person name="Gerth M.L."/>
            <person name="Patrick W.M."/>
        </authorList>
    </citation>
    <scope>NUCLEOTIDE SEQUENCE [LARGE SCALE GENOMIC DNA]</scope>
    <source>
        <strain evidence="2 3">KF1</strain>
    </source>
</reference>
<dbReference type="AlphaFoldDB" id="A0A1B3CKD1"/>
<evidence type="ECO:0000256" key="1">
    <source>
        <dbReference type="SAM" id="MobiDB-lite"/>
    </source>
</evidence>
<proteinExistence type="predicted"/>
<sequence length="85" mass="9616">MSQDEIRLTCEDFEKDNSPEILLERFTNGDLSYAMYASSSKKDGHYDTTSSPTDLDNDGDFDNEDKAIFLTMANAFAKTCQRKSN</sequence>
<protein>
    <submittedName>
        <fullName evidence="2">Uncharacterized protein</fullName>
    </submittedName>
</protein>
<name>A0A1B3CKD1_PSEFL</name>